<evidence type="ECO:0000313" key="5">
    <source>
        <dbReference type="Proteomes" id="UP001500218"/>
    </source>
</evidence>
<evidence type="ECO:0000256" key="2">
    <source>
        <dbReference type="ARBA" id="ARBA00022795"/>
    </source>
</evidence>
<dbReference type="InterPro" id="IPR005648">
    <property type="entry name" value="FlgD"/>
</dbReference>
<evidence type="ECO:0000313" key="4">
    <source>
        <dbReference type="EMBL" id="GAA1801018.1"/>
    </source>
</evidence>
<dbReference type="RefSeq" id="WP_344129362.1">
    <property type="nucleotide sequence ID" value="NZ_BAAALT010000058.1"/>
</dbReference>
<dbReference type="EMBL" id="BAAALT010000058">
    <property type="protein sequence ID" value="GAA1801018.1"/>
    <property type="molecule type" value="Genomic_DNA"/>
</dbReference>
<comment type="caution">
    <text evidence="4">The sequence shown here is derived from an EMBL/GenBank/DDBJ whole genome shotgun (WGS) entry which is preliminary data.</text>
</comment>
<accession>A0ABP4Y7Z2</accession>
<proteinExistence type="inferred from homology"/>
<feature type="compositionally biased region" description="Polar residues" evidence="3">
    <location>
        <begin position="17"/>
        <end position="26"/>
    </location>
</feature>
<name>A0ABP4Y7Z2_9ACTN</name>
<feature type="region of interest" description="Disordered" evidence="3">
    <location>
        <begin position="1"/>
        <end position="26"/>
    </location>
</feature>
<keyword evidence="5" id="KW-1185">Reference proteome</keyword>
<keyword evidence="2" id="KW-1005">Bacterial flagellum biogenesis</keyword>
<organism evidence="4 5">
    <name type="scientific">Luedemannella flava</name>
    <dbReference type="NCBI Taxonomy" id="349316"/>
    <lineage>
        <taxon>Bacteria</taxon>
        <taxon>Bacillati</taxon>
        <taxon>Actinomycetota</taxon>
        <taxon>Actinomycetes</taxon>
        <taxon>Micromonosporales</taxon>
        <taxon>Micromonosporaceae</taxon>
        <taxon>Luedemannella</taxon>
    </lineage>
</organism>
<dbReference type="Proteomes" id="UP001500218">
    <property type="component" value="Unassembled WGS sequence"/>
</dbReference>
<reference evidence="5" key="1">
    <citation type="journal article" date="2019" name="Int. J. Syst. Evol. Microbiol.">
        <title>The Global Catalogue of Microorganisms (GCM) 10K type strain sequencing project: providing services to taxonomists for standard genome sequencing and annotation.</title>
        <authorList>
            <consortium name="The Broad Institute Genomics Platform"/>
            <consortium name="The Broad Institute Genome Sequencing Center for Infectious Disease"/>
            <person name="Wu L."/>
            <person name="Ma J."/>
        </authorList>
    </citation>
    <scope>NUCLEOTIDE SEQUENCE [LARGE SCALE GENOMIC DNA]</scope>
    <source>
        <strain evidence="5">JCM 13250</strain>
    </source>
</reference>
<protein>
    <recommendedName>
        <fullName evidence="6">Basal-body rod modification protein FlgD</fullName>
    </recommendedName>
</protein>
<evidence type="ECO:0000256" key="3">
    <source>
        <dbReference type="SAM" id="MobiDB-lite"/>
    </source>
</evidence>
<evidence type="ECO:0008006" key="6">
    <source>
        <dbReference type="Google" id="ProtNLM"/>
    </source>
</evidence>
<dbReference type="Pfam" id="PF03963">
    <property type="entry name" value="FlgD"/>
    <property type="match status" value="1"/>
</dbReference>
<evidence type="ECO:0000256" key="1">
    <source>
        <dbReference type="ARBA" id="ARBA00010577"/>
    </source>
</evidence>
<comment type="similarity">
    <text evidence="1">Belongs to the FlgD family.</text>
</comment>
<gene>
    <name evidence="4" type="ORF">GCM10009682_23370</name>
</gene>
<sequence length="141" mass="14785">MTAPISGTPVNDVLGQYPTTKPTTGGSDLGQDAFLKLLVAQLKYQDPSNPADGTQFLAQTAQFTQLEKLAQLVTDQQNMLAGQHILSAGSLVGRTVSFPDENGITQTGVVNSATVLGSEPTLKVGDWTVPLSAVTEIRQSA</sequence>